<evidence type="ECO:0000313" key="1">
    <source>
        <dbReference type="EMBL" id="WWQ67663.1"/>
    </source>
</evidence>
<reference evidence="1" key="1">
    <citation type="journal article" date="2025" name="Int. J. Syst. Evol. Microbiol.">
        <title>Streptomyces citrinus sp. nov., with yellow diffusible pigment.</title>
        <authorList>
            <person name="He Y."/>
            <person name="Yang E."/>
            <person name="Xu J."/>
            <person name="Sun Y."/>
            <person name="Sun L."/>
        </authorList>
    </citation>
    <scope>NUCLEOTIDE SEQUENCE</scope>
    <source>
        <strain evidence="1">Q6</strain>
    </source>
</reference>
<evidence type="ECO:0000313" key="2">
    <source>
        <dbReference type="Proteomes" id="UP001432251"/>
    </source>
</evidence>
<name>A0ACD5APE3_9ACTN</name>
<dbReference type="Proteomes" id="UP001432251">
    <property type="component" value="Chromosome"/>
</dbReference>
<accession>A0ACD5APE3</accession>
<organism evidence="1 2">
    <name type="scientific">Streptomyces citrinus</name>
    <dbReference type="NCBI Taxonomy" id="3118173"/>
    <lineage>
        <taxon>Bacteria</taxon>
        <taxon>Bacillati</taxon>
        <taxon>Actinomycetota</taxon>
        <taxon>Actinomycetes</taxon>
        <taxon>Kitasatosporales</taxon>
        <taxon>Streptomycetaceae</taxon>
        <taxon>Streptomyces</taxon>
    </lineage>
</organism>
<dbReference type="EMBL" id="CP146022">
    <property type="protein sequence ID" value="WWQ67663.1"/>
    <property type="molecule type" value="Genomic_DNA"/>
</dbReference>
<keyword evidence="2" id="KW-1185">Reference proteome</keyword>
<protein>
    <submittedName>
        <fullName evidence="1">DUF6221 family protein</fullName>
    </submittedName>
</protein>
<gene>
    <name evidence="1" type="ORF">V2W30_32895</name>
</gene>
<sequence>MTCRWLLPQGRWLHRRDDDGAAVVADESGRVIVPVDRATDESAGIHIAEHDPMRVLEEVTAKTRLIAWALKQPAGTTEKVLRLIAETYRHRPGHRAEWRP</sequence>
<proteinExistence type="predicted"/>